<organism evidence="1">
    <name type="scientific">uncultured bacterium Ak20-3</name>
    <dbReference type="NCBI Taxonomy" id="798570"/>
    <lineage>
        <taxon>Bacteria</taxon>
        <taxon>environmental samples</taxon>
    </lineage>
</organism>
<evidence type="ECO:0000313" key="1">
    <source>
        <dbReference type="EMBL" id="ADI87844.1"/>
    </source>
</evidence>
<dbReference type="EMBL" id="HM537013">
    <property type="protein sequence ID" value="ADI87844.1"/>
    <property type="molecule type" value="Genomic_DNA"/>
</dbReference>
<dbReference type="Gene3D" id="2.60.40.1180">
    <property type="entry name" value="Golgi alpha-mannosidase II"/>
    <property type="match status" value="1"/>
</dbReference>
<name>D9MX67_9BACT</name>
<gene>
    <name evidence="1" type="ORF">AKSOIL_0336</name>
</gene>
<protein>
    <submittedName>
        <fullName evidence="1">Uncharacterized protein</fullName>
    </submittedName>
</protein>
<sequence>MSSANEYALLDSGNFQKLERVGPYLLVRPALQAIWKPMLPESEWKRADATFIRDESGKGEWQFKGKRLPEQWNAEVSKLRVVVRLTDFGHIGLFPEHFQELDLLKAAIQDCKEKPFKVLNLLLIQAV</sequence>
<dbReference type="InterPro" id="IPR013780">
    <property type="entry name" value="Glyco_hydro_b"/>
</dbReference>
<proteinExistence type="predicted"/>
<accession>D9MX67</accession>
<dbReference type="AlphaFoldDB" id="D9MX67"/>
<dbReference type="InterPro" id="IPR029063">
    <property type="entry name" value="SAM-dependent_MTases_sf"/>
</dbReference>
<reference evidence="1" key="1">
    <citation type="journal article" date="2010" name="Appl. Environ. Microbiol.">
        <title>Novel florfenicol and chloramphenicol resistance gene discovered in Alaskan soil by using functional metagenomics.</title>
        <authorList>
            <person name="Lang K.S."/>
            <person name="Anderson J.M."/>
            <person name="Schwarz S."/>
            <person name="Williamson L."/>
            <person name="Handelsman J."/>
            <person name="Singer R.S."/>
        </authorList>
    </citation>
    <scope>NUCLEOTIDE SEQUENCE</scope>
</reference>
<dbReference type="SUPFAM" id="SSF53335">
    <property type="entry name" value="S-adenosyl-L-methionine-dependent methyltransferases"/>
    <property type="match status" value="1"/>
</dbReference>